<proteinExistence type="predicted"/>
<dbReference type="SUPFAM" id="SSF56112">
    <property type="entry name" value="Protein kinase-like (PK-like)"/>
    <property type="match status" value="1"/>
</dbReference>
<evidence type="ECO:0000259" key="2">
    <source>
        <dbReference type="Pfam" id="PF17667"/>
    </source>
</evidence>
<evidence type="ECO:0000313" key="4">
    <source>
        <dbReference type="Proteomes" id="UP000663846"/>
    </source>
</evidence>
<accession>A0A8H3BTF3</accession>
<evidence type="ECO:0000313" key="3">
    <source>
        <dbReference type="EMBL" id="CAE6463385.1"/>
    </source>
</evidence>
<dbReference type="InterPro" id="IPR008266">
    <property type="entry name" value="Tyr_kinase_AS"/>
</dbReference>
<dbReference type="InterPro" id="IPR011009">
    <property type="entry name" value="Kinase-like_dom_sf"/>
</dbReference>
<reference evidence="3" key="1">
    <citation type="submission" date="2021-01" db="EMBL/GenBank/DDBJ databases">
        <authorList>
            <person name="Kaushik A."/>
        </authorList>
    </citation>
    <scope>NUCLEOTIDE SEQUENCE</scope>
    <source>
        <strain evidence="3">AG1-1C</strain>
    </source>
</reference>
<dbReference type="InterPro" id="IPR040976">
    <property type="entry name" value="Pkinase_fungal"/>
</dbReference>
<gene>
    <name evidence="3" type="ORF">RDB_LOCUS163266</name>
</gene>
<dbReference type="PANTHER" id="PTHR38248:SF2">
    <property type="entry name" value="FUNK1 11"/>
    <property type="match status" value="1"/>
</dbReference>
<dbReference type="PANTHER" id="PTHR38248">
    <property type="entry name" value="FUNK1 6"/>
    <property type="match status" value="1"/>
</dbReference>
<feature type="region of interest" description="Disordered" evidence="1">
    <location>
        <begin position="364"/>
        <end position="389"/>
    </location>
</feature>
<name>A0A8H3BTF3_9AGAM</name>
<dbReference type="AlphaFoldDB" id="A0A8H3BTF3"/>
<feature type="compositionally biased region" description="Polar residues" evidence="1">
    <location>
        <begin position="364"/>
        <end position="377"/>
    </location>
</feature>
<organism evidence="3 4">
    <name type="scientific">Rhizoctonia solani</name>
    <dbReference type="NCBI Taxonomy" id="456999"/>
    <lineage>
        <taxon>Eukaryota</taxon>
        <taxon>Fungi</taxon>
        <taxon>Dikarya</taxon>
        <taxon>Basidiomycota</taxon>
        <taxon>Agaricomycotina</taxon>
        <taxon>Agaricomycetes</taxon>
        <taxon>Cantharellales</taxon>
        <taxon>Ceratobasidiaceae</taxon>
        <taxon>Rhizoctonia</taxon>
    </lineage>
</organism>
<evidence type="ECO:0000256" key="1">
    <source>
        <dbReference type="SAM" id="MobiDB-lite"/>
    </source>
</evidence>
<dbReference type="Gene3D" id="1.10.510.10">
    <property type="entry name" value="Transferase(Phosphotransferase) domain 1"/>
    <property type="match status" value="1"/>
</dbReference>
<dbReference type="PROSITE" id="PS00109">
    <property type="entry name" value="PROTEIN_KINASE_TYR"/>
    <property type="match status" value="1"/>
</dbReference>
<comment type="caution">
    <text evidence="3">The sequence shown here is derived from an EMBL/GenBank/DDBJ whole genome shotgun (WGS) entry which is preliminary data.</text>
</comment>
<dbReference type="GO" id="GO:0004672">
    <property type="term" value="F:protein kinase activity"/>
    <property type="evidence" value="ECO:0007669"/>
    <property type="project" value="InterPro"/>
</dbReference>
<feature type="region of interest" description="Disordered" evidence="1">
    <location>
        <begin position="686"/>
        <end position="708"/>
    </location>
</feature>
<dbReference type="Proteomes" id="UP000663846">
    <property type="component" value="Unassembled WGS sequence"/>
</dbReference>
<sequence length="722" mass="82581">MDTVLPSVSLQQLDEVCTRLRSADIIEYEDLHEANLRHRWRCLPQDPSQSEEAEGEAFKFLEDITQSVIKKLDLDIPRNISLAVTGQSTPVGFRRNASRPDGYLHRINKGSKRVQWADIIMPMEFKKSYNTDCKVDDFGKVMWSMHHVMRNDARRRHVYGLTCENTKARLWFNNRSDVVASEEFDINTNWRHLVRIILSMLLANPVELGYDFSIERLSGNDETSEPLYNITVHNNEAKTTNIYRAIRVISDVGADSMVGRTTRVWEVKKLVDDVPTGPSYALKDAWVYEDREEHRLLNKIRMEQPGYAKHFLTPIDYGFVPRDPATPSIPDSTHKPLGHQRQLKPTRILLRTHNGIGVAYTSVSTRNKSQTGTTGASRDSVGHSDDIPSWSMEGHRDSACLSIHSRWHYRIVFEEIGTPVHDLRVFAEVFTAIQGGWEGLHAVHLSKYVHRDVSSGNVLLVPASGILNERGVIMDLEYGKEIDDTSAPHDVRTGTKAFMATEVEAMRHHRLDSIRVSRKMTAYSAMKGLLEQSVSNPTNLLPAFRHNPLHDMESFWWLCMWIMFYLVPSGASDRDWLGDYQQVFRNSATKLACLTTSEFDKYTTHIPSELTSQMRGWLAVLNQIYTIAYTKQEDSTDPMKMIRIDDEAIEESYTVGKIVLERLQQASIVLPPMITLKEQLEVAASTRDSVGNSRQDSRQDSNSRVKHVIMPVPKKRRQVFKK</sequence>
<dbReference type="EMBL" id="CAJMWS010000788">
    <property type="protein sequence ID" value="CAE6463385.1"/>
    <property type="molecule type" value="Genomic_DNA"/>
</dbReference>
<protein>
    <recommendedName>
        <fullName evidence="2">Fungal-type protein kinase domain-containing protein</fullName>
    </recommendedName>
</protein>
<dbReference type="Pfam" id="PF17667">
    <property type="entry name" value="Pkinase_fungal"/>
    <property type="match status" value="1"/>
</dbReference>
<feature type="domain" description="Fungal-type protein kinase" evidence="2">
    <location>
        <begin position="110"/>
        <end position="563"/>
    </location>
</feature>